<evidence type="ECO:0000313" key="4">
    <source>
        <dbReference type="WBParaSite" id="Pan_g10764.t1"/>
    </source>
</evidence>
<reference evidence="3" key="1">
    <citation type="journal article" date="2013" name="Genetics">
        <title>The draft genome and transcriptome of Panagrellus redivivus are shaped by the harsh demands of a free-living lifestyle.</title>
        <authorList>
            <person name="Srinivasan J."/>
            <person name="Dillman A.R."/>
            <person name="Macchietto M.G."/>
            <person name="Heikkinen L."/>
            <person name="Lakso M."/>
            <person name="Fracchia K.M."/>
            <person name="Antoshechkin I."/>
            <person name="Mortazavi A."/>
            <person name="Wong G."/>
            <person name="Sternberg P.W."/>
        </authorList>
    </citation>
    <scope>NUCLEOTIDE SEQUENCE [LARGE SCALE GENOMIC DNA]</scope>
    <source>
        <strain evidence="3">MT8872</strain>
    </source>
</reference>
<dbReference type="Proteomes" id="UP000492821">
    <property type="component" value="Unassembled WGS sequence"/>
</dbReference>
<evidence type="ECO:0000256" key="1">
    <source>
        <dbReference type="SAM" id="MobiDB-lite"/>
    </source>
</evidence>
<feature type="region of interest" description="Disordered" evidence="1">
    <location>
        <begin position="282"/>
        <end position="305"/>
    </location>
</feature>
<organism evidence="3 4">
    <name type="scientific">Panagrellus redivivus</name>
    <name type="common">Microworm</name>
    <dbReference type="NCBI Taxonomy" id="6233"/>
    <lineage>
        <taxon>Eukaryota</taxon>
        <taxon>Metazoa</taxon>
        <taxon>Ecdysozoa</taxon>
        <taxon>Nematoda</taxon>
        <taxon>Chromadorea</taxon>
        <taxon>Rhabditida</taxon>
        <taxon>Tylenchina</taxon>
        <taxon>Panagrolaimomorpha</taxon>
        <taxon>Panagrolaimoidea</taxon>
        <taxon>Panagrolaimidae</taxon>
        <taxon>Panagrellus</taxon>
    </lineage>
</organism>
<name>A0A7E4UN37_PANRE</name>
<proteinExistence type="predicted"/>
<evidence type="ECO:0000256" key="2">
    <source>
        <dbReference type="SAM" id="Phobius"/>
    </source>
</evidence>
<sequence>MKYVMVTEETPVSLIPDPKWHIFSDEGVKPTSNIMVNLNTSHPVLRYCATHVLYWLFFMEGQPRTELLLLLYHIKGEHLLNVTLNGDEVFVNKKFYVKLSYPIPYRRNKKAAELFVRKRPGKEWFVVWATDQYVDTGKSLPDVVPYITVGNGNYDKPIHEWLHVTVNGENCYEARLKLVDGYIEMFEMRKTELGFSTEPYDDTFFSSTTTTTTTTTRAPSENQDVPSLSESNSAVKKASLTTTFVFVGCGIFVLIGSAVLAFLGYRLGQRVAKKQASKFIRPDESNASGTIDKGKPTVPSKQKDVVIQKTIKEASTSSKRKLAVPIQSQFTSIKSQKTIKAYATGDEISKS</sequence>
<keyword evidence="3" id="KW-1185">Reference proteome</keyword>
<feature type="compositionally biased region" description="Polar residues" evidence="1">
    <location>
        <begin position="217"/>
        <end position="232"/>
    </location>
</feature>
<dbReference type="AlphaFoldDB" id="A0A7E4UN37"/>
<keyword evidence="2" id="KW-1133">Transmembrane helix</keyword>
<reference evidence="4" key="2">
    <citation type="submission" date="2020-10" db="UniProtKB">
        <authorList>
            <consortium name="WormBaseParasite"/>
        </authorList>
    </citation>
    <scope>IDENTIFICATION</scope>
</reference>
<keyword evidence="2" id="KW-0472">Membrane</keyword>
<evidence type="ECO:0000313" key="3">
    <source>
        <dbReference type="Proteomes" id="UP000492821"/>
    </source>
</evidence>
<keyword evidence="2" id="KW-0812">Transmembrane</keyword>
<feature type="transmembrane region" description="Helical" evidence="2">
    <location>
        <begin position="244"/>
        <end position="265"/>
    </location>
</feature>
<accession>A0A7E4UN37</accession>
<feature type="region of interest" description="Disordered" evidence="1">
    <location>
        <begin position="208"/>
        <end position="232"/>
    </location>
</feature>
<protein>
    <submittedName>
        <fullName evidence="4">Malectin domain-containing protein</fullName>
    </submittedName>
</protein>
<dbReference type="WBParaSite" id="Pan_g10764.t1">
    <property type="protein sequence ID" value="Pan_g10764.t1"/>
    <property type="gene ID" value="Pan_g10764"/>
</dbReference>